<evidence type="ECO:0000313" key="2">
    <source>
        <dbReference type="Proteomes" id="UP000276215"/>
    </source>
</evidence>
<name>A0A3N4JGR0_9PEZI</name>
<dbReference type="Proteomes" id="UP000276215">
    <property type="component" value="Unassembled WGS sequence"/>
</dbReference>
<dbReference type="EMBL" id="ML120461">
    <property type="protein sequence ID" value="RPA93034.1"/>
    <property type="molecule type" value="Genomic_DNA"/>
</dbReference>
<proteinExistence type="predicted"/>
<dbReference type="AlphaFoldDB" id="A0A3N4JGR0"/>
<organism evidence="1 2">
    <name type="scientific">Choiromyces venosus 120613-1</name>
    <dbReference type="NCBI Taxonomy" id="1336337"/>
    <lineage>
        <taxon>Eukaryota</taxon>
        <taxon>Fungi</taxon>
        <taxon>Dikarya</taxon>
        <taxon>Ascomycota</taxon>
        <taxon>Pezizomycotina</taxon>
        <taxon>Pezizomycetes</taxon>
        <taxon>Pezizales</taxon>
        <taxon>Tuberaceae</taxon>
        <taxon>Choiromyces</taxon>
    </lineage>
</organism>
<reference evidence="1 2" key="1">
    <citation type="journal article" date="2018" name="Nat. Ecol. Evol.">
        <title>Pezizomycetes genomes reveal the molecular basis of ectomycorrhizal truffle lifestyle.</title>
        <authorList>
            <person name="Murat C."/>
            <person name="Payen T."/>
            <person name="Noel B."/>
            <person name="Kuo A."/>
            <person name="Morin E."/>
            <person name="Chen J."/>
            <person name="Kohler A."/>
            <person name="Krizsan K."/>
            <person name="Balestrini R."/>
            <person name="Da Silva C."/>
            <person name="Montanini B."/>
            <person name="Hainaut M."/>
            <person name="Levati E."/>
            <person name="Barry K.W."/>
            <person name="Belfiori B."/>
            <person name="Cichocki N."/>
            <person name="Clum A."/>
            <person name="Dockter R.B."/>
            <person name="Fauchery L."/>
            <person name="Guy J."/>
            <person name="Iotti M."/>
            <person name="Le Tacon F."/>
            <person name="Lindquist E.A."/>
            <person name="Lipzen A."/>
            <person name="Malagnac F."/>
            <person name="Mello A."/>
            <person name="Molinier V."/>
            <person name="Miyauchi S."/>
            <person name="Poulain J."/>
            <person name="Riccioni C."/>
            <person name="Rubini A."/>
            <person name="Sitrit Y."/>
            <person name="Splivallo R."/>
            <person name="Traeger S."/>
            <person name="Wang M."/>
            <person name="Zifcakova L."/>
            <person name="Wipf D."/>
            <person name="Zambonelli A."/>
            <person name="Paolocci F."/>
            <person name="Nowrousian M."/>
            <person name="Ottonello S."/>
            <person name="Baldrian P."/>
            <person name="Spatafora J.W."/>
            <person name="Henrissat B."/>
            <person name="Nagy L.G."/>
            <person name="Aury J.M."/>
            <person name="Wincker P."/>
            <person name="Grigoriev I.V."/>
            <person name="Bonfante P."/>
            <person name="Martin F.M."/>
        </authorList>
    </citation>
    <scope>NUCLEOTIDE SEQUENCE [LARGE SCALE GENOMIC DNA]</scope>
    <source>
        <strain evidence="1 2">120613-1</strain>
    </source>
</reference>
<keyword evidence="2" id="KW-1185">Reference proteome</keyword>
<evidence type="ECO:0000313" key="1">
    <source>
        <dbReference type="EMBL" id="RPA93034.1"/>
    </source>
</evidence>
<accession>A0A3N4JGR0</accession>
<gene>
    <name evidence="1" type="ORF">L873DRAFT_110135</name>
</gene>
<protein>
    <submittedName>
        <fullName evidence="1">Uncharacterized protein</fullName>
    </submittedName>
</protein>
<sequence length="155" mass="18367">MCLAWVFFARCCNTAPIPCRSPKFGRWRWMCGADGRMVDFVPSFLFLSQRFSWCCLWERKLSLRSRPELFHVIGIEGSIFFYNDAMNQDAGCRPRRGKKRRMKKRDSSDGFLGVPPHWFFRPPNSKKQSRWFIFNLAKLKFVDWLSQTSSYLSPC</sequence>